<proteinExistence type="predicted"/>
<sequence>MYSLNLNDLIVPEPLRNGIVHAQRVGPEHLELVVSWLVDFALESLGEIDNPQ</sequence>
<comment type="caution">
    <text evidence="1">The sequence shown here is derived from an EMBL/GenBank/DDBJ whole genome shotgun (WGS) entry which is preliminary data.</text>
</comment>
<dbReference type="AlphaFoldDB" id="X1CHJ1"/>
<organism evidence="1">
    <name type="scientific">marine sediment metagenome</name>
    <dbReference type="NCBI Taxonomy" id="412755"/>
    <lineage>
        <taxon>unclassified sequences</taxon>
        <taxon>metagenomes</taxon>
        <taxon>ecological metagenomes</taxon>
    </lineage>
</organism>
<name>X1CHJ1_9ZZZZ</name>
<reference evidence="1" key="1">
    <citation type="journal article" date="2014" name="Front. Microbiol.">
        <title>High frequency of phylogenetically diverse reductive dehalogenase-homologous genes in deep subseafloor sedimentary metagenomes.</title>
        <authorList>
            <person name="Kawai M."/>
            <person name="Futagami T."/>
            <person name="Toyoda A."/>
            <person name="Takaki Y."/>
            <person name="Nishi S."/>
            <person name="Hori S."/>
            <person name="Arai W."/>
            <person name="Tsubouchi T."/>
            <person name="Morono Y."/>
            <person name="Uchiyama I."/>
            <person name="Ito T."/>
            <person name="Fujiyama A."/>
            <person name="Inagaki F."/>
            <person name="Takami H."/>
        </authorList>
    </citation>
    <scope>NUCLEOTIDE SEQUENCE</scope>
    <source>
        <strain evidence="1">Expedition CK06-06</strain>
    </source>
</reference>
<protein>
    <submittedName>
        <fullName evidence="1">Uncharacterized protein</fullName>
    </submittedName>
</protein>
<accession>X1CHJ1</accession>
<evidence type="ECO:0000313" key="1">
    <source>
        <dbReference type="EMBL" id="GAG95738.1"/>
    </source>
</evidence>
<feature type="non-terminal residue" evidence="1">
    <location>
        <position position="52"/>
    </location>
</feature>
<gene>
    <name evidence="1" type="ORF">S01H4_36871</name>
</gene>
<dbReference type="EMBL" id="BART01019746">
    <property type="protein sequence ID" value="GAG95738.1"/>
    <property type="molecule type" value="Genomic_DNA"/>
</dbReference>